<sequence>LNKNELKKLEMIFESKAKTLTAIYNKKVNYNFKSNFLYIFSKDLKKFNVDVEEIFSEDDSFILHLIAKDEKNITKYIKYISKKYFKDIRSIDIKRIELNEKELIYRGTLQVNYK</sequence>
<gene>
    <name evidence="1" type="ORF">HELGO_WM37240</name>
</gene>
<organism evidence="1">
    <name type="scientific">uncultured Sulfurovum sp</name>
    <dbReference type="NCBI Taxonomy" id="269237"/>
    <lineage>
        <taxon>Bacteria</taxon>
        <taxon>Pseudomonadati</taxon>
        <taxon>Campylobacterota</taxon>
        <taxon>Epsilonproteobacteria</taxon>
        <taxon>Campylobacterales</taxon>
        <taxon>Sulfurovaceae</taxon>
        <taxon>Sulfurovum</taxon>
        <taxon>environmental samples</taxon>
    </lineage>
</organism>
<dbReference type="EMBL" id="CACVAZ010000057">
    <property type="protein sequence ID" value="CAA6809294.1"/>
    <property type="molecule type" value="Genomic_DNA"/>
</dbReference>
<name>A0A6S6ST55_9BACT</name>
<protein>
    <submittedName>
        <fullName evidence="1">Uncharacterized protein</fullName>
    </submittedName>
</protein>
<proteinExistence type="predicted"/>
<feature type="non-terminal residue" evidence="1">
    <location>
        <position position="1"/>
    </location>
</feature>
<reference evidence="1" key="1">
    <citation type="submission" date="2020-01" db="EMBL/GenBank/DDBJ databases">
        <authorList>
            <person name="Meier V. D."/>
            <person name="Meier V D."/>
        </authorList>
    </citation>
    <scope>NUCLEOTIDE SEQUENCE</scope>
    <source>
        <strain evidence="1">HLG_WM_MAG_02</strain>
    </source>
</reference>
<evidence type="ECO:0000313" key="1">
    <source>
        <dbReference type="EMBL" id="CAA6809294.1"/>
    </source>
</evidence>
<accession>A0A6S6ST55</accession>
<dbReference type="AlphaFoldDB" id="A0A6S6ST55"/>